<dbReference type="InterPro" id="IPR038732">
    <property type="entry name" value="HpyO/CreE_NAD-binding"/>
</dbReference>
<dbReference type="InterPro" id="IPR036188">
    <property type="entry name" value="FAD/NAD-bd_sf"/>
</dbReference>
<feature type="domain" description="FAD-dependent urate hydroxylase HpyO/Asp monooxygenase CreE-like FAD/NAD(P)-binding" evidence="1">
    <location>
        <begin position="5"/>
        <end position="152"/>
    </location>
</feature>
<reference evidence="2 3" key="1">
    <citation type="submission" date="2018-07" db="EMBL/GenBank/DDBJ databases">
        <title>Genome sequencing of rice bacterial endophytes.</title>
        <authorList>
            <person name="Venturi V."/>
        </authorList>
    </citation>
    <scope>NUCLEOTIDE SEQUENCE [LARGE SCALE GENOMIC DNA]</scope>
    <source>
        <strain evidence="2 3">E2333</strain>
    </source>
</reference>
<accession>A0A370SAU8</accession>
<dbReference type="AlphaFoldDB" id="A0A370SAU8"/>
<gene>
    <name evidence="2" type="ORF">DEU51_11253</name>
</gene>
<dbReference type="Gene3D" id="3.50.50.60">
    <property type="entry name" value="FAD/NAD(P)-binding domain"/>
    <property type="match status" value="1"/>
</dbReference>
<dbReference type="Proteomes" id="UP000255365">
    <property type="component" value="Unassembled WGS sequence"/>
</dbReference>
<evidence type="ECO:0000259" key="1">
    <source>
        <dbReference type="Pfam" id="PF13454"/>
    </source>
</evidence>
<dbReference type="PANTHER" id="PTHR40254:SF1">
    <property type="entry name" value="BLR0577 PROTEIN"/>
    <property type="match status" value="1"/>
</dbReference>
<evidence type="ECO:0000313" key="2">
    <source>
        <dbReference type="EMBL" id="RDL16867.1"/>
    </source>
</evidence>
<comment type="caution">
    <text evidence="2">The sequence shown here is derived from an EMBL/GenBank/DDBJ whole genome shotgun (WGS) entry which is preliminary data.</text>
</comment>
<dbReference type="InterPro" id="IPR052189">
    <property type="entry name" value="L-asp_N-monooxygenase_NS-form"/>
</dbReference>
<sequence>MKTLVIIGAGFSGTVTAIQFLKRCPPGVHVILINRSGGMARGLAYGTNSAQHLLNVPVGNMTALVDEPESFQKFCQKTDPDIVGSSFVPRRLYGDYLSCLLDSAVDSAKGISLQRLAAEVHSLRADQQGAIVELADGEKLLADHVVLAFGHFAPLNPQCVAPAIAVGCYQQDPWDRERMLPDATKPVLLIGAGLTALDVALGMDQGDTRPIYMLSRRGLQPLAHRPHGHVLPPIVGASERLLDVEPTVINYLREVRRLIKAGATTGRDWRDYIAALRPATPALWARLPEVEKRRFIRHLQPYWDVHRHRVAPETYDRFIEASGSGRIVSLAGRIMGIAPGGEGVQVSFQRRGTDQIEHIDVSKVINCTGPNSNLRHVDDPLITQLRDEGLLQPDTLGLGLHVDERLAVKNAEGDALPWLSYIGPMLKADLWEATAVPELRELAKSLACRLAEDFRHEPQAN</sequence>
<proteinExistence type="predicted"/>
<name>A0A370SAU8_PSEJE</name>
<dbReference type="PANTHER" id="PTHR40254">
    <property type="entry name" value="BLR0577 PROTEIN"/>
    <property type="match status" value="1"/>
</dbReference>
<organism evidence="2 3">
    <name type="scientific">Pseudomonas jessenii</name>
    <dbReference type="NCBI Taxonomy" id="77298"/>
    <lineage>
        <taxon>Bacteria</taxon>
        <taxon>Pseudomonadati</taxon>
        <taxon>Pseudomonadota</taxon>
        <taxon>Gammaproteobacteria</taxon>
        <taxon>Pseudomonadales</taxon>
        <taxon>Pseudomonadaceae</taxon>
        <taxon>Pseudomonas</taxon>
    </lineage>
</organism>
<dbReference type="RefSeq" id="WP_115147516.1">
    <property type="nucleotide sequence ID" value="NZ_QRAV01000012.1"/>
</dbReference>
<dbReference type="EMBL" id="QRAV01000012">
    <property type="protein sequence ID" value="RDL16867.1"/>
    <property type="molecule type" value="Genomic_DNA"/>
</dbReference>
<dbReference type="SUPFAM" id="SSF51905">
    <property type="entry name" value="FAD/NAD(P)-binding domain"/>
    <property type="match status" value="1"/>
</dbReference>
<dbReference type="Pfam" id="PF13454">
    <property type="entry name" value="NAD_binding_9"/>
    <property type="match status" value="1"/>
</dbReference>
<protein>
    <submittedName>
        <fullName evidence="2">Putative NAD(P)/FAD-binding protein YdhS</fullName>
    </submittedName>
</protein>
<evidence type="ECO:0000313" key="3">
    <source>
        <dbReference type="Proteomes" id="UP000255365"/>
    </source>
</evidence>